<protein>
    <submittedName>
        <fullName evidence="1">Uncharacterized protein</fullName>
    </submittedName>
</protein>
<accession>A0A061QVC2</accession>
<organism evidence="1">
    <name type="scientific">Tetraselmis sp. GSL018</name>
    <dbReference type="NCBI Taxonomy" id="582737"/>
    <lineage>
        <taxon>Eukaryota</taxon>
        <taxon>Viridiplantae</taxon>
        <taxon>Chlorophyta</taxon>
        <taxon>core chlorophytes</taxon>
        <taxon>Chlorodendrophyceae</taxon>
        <taxon>Chlorodendrales</taxon>
        <taxon>Chlorodendraceae</taxon>
        <taxon>Tetraselmis</taxon>
    </lineage>
</organism>
<sequence length="86" mass="9493">MSAPAAAPKHLTPQDLPYKHQDVLDAQEVVEEIIGFAESHERSAARAARFGSKPPSFPPEEAVRGVLESREDLDEVVQALVLREFN</sequence>
<reference evidence="1" key="1">
    <citation type="submission" date="2014-05" db="EMBL/GenBank/DDBJ databases">
        <title>The transcriptome of the halophilic microalga Tetraselmis sp. GSL018 isolated from the Great Salt Lake, Utah.</title>
        <authorList>
            <person name="Jinkerson R.E."/>
            <person name="D'Adamo S."/>
            <person name="Posewitz M.C."/>
        </authorList>
    </citation>
    <scope>NUCLEOTIDE SEQUENCE</scope>
    <source>
        <strain evidence="1">GSL018</strain>
    </source>
</reference>
<dbReference type="EMBL" id="GBEZ01023248">
    <property type="protein sequence ID" value="JAC63628.1"/>
    <property type="molecule type" value="Transcribed_RNA"/>
</dbReference>
<proteinExistence type="predicted"/>
<name>A0A061QVC2_9CHLO</name>
<evidence type="ECO:0000313" key="1">
    <source>
        <dbReference type="EMBL" id="JAC63628.1"/>
    </source>
</evidence>
<feature type="non-terminal residue" evidence="1">
    <location>
        <position position="86"/>
    </location>
</feature>
<dbReference type="AlphaFoldDB" id="A0A061QVC2"/>
<gene>
    <name evidence="1" type="ORF">TSPGSL018_20172</name>
</gene>